<gene>
    <name evidence="1" type="ORF">HQ394_14400</name>
</gene>
<dbReference type="SUPFAM" id="SSF47336">
    <property type="entry name" value="ACP-like"/>
    <property type="match status" value="1"/>
</dbReference>
<dbReference type="EMBL" id="CP053923">
    <property type="protein sequence ID" value="QNT70303.1"/>
    <property type="molecule type" value="Genomic_DNA"/>
</dbReference>
<dbReference type="Proteomes" id="UP000516369">
    <property type="component" value="Chromosome"/>
</dbReference>
<name>A0A7H1N3L7_9PROT</name>
<evidence type="ECO:0000313" key="1">
    <source>
        <dbReference type="EMBL" id="QNT70303.1"/>
    </source>
</evidence>
<proteinExistence type="predicted"/>
<organism evidence="1 2">
    <name type="scientific">Defluviicoccus vanus</name>
    <dbReference type="NCBI Taxonomy" id="111831"/>
    <lineage>
        <taxon>Bacteria</taxon>
        <taxon>Pseudomonadati</taxon>
        <taxon>Pseudomonadota</taxon>
        <taxon>Alphaproteobacteria</taxon>
        <taxon>Rhodospirillales</taxon>
        <taxon>Rhodospirillaceae</taxon>
        <taxon>Defluviicoccus</taxon>
    </lineage>
</organism>
<keyword evidence="2" id="KW-1185">Reference proteome</keyword>
<dbReference type="InterPro" id="IPR036736">
    <property type="entry name" value="ACP-like_sf"/>
</dbReference>
<sequence length="89" mass="9547">MAETDLRAVVLGCLQAVAPEANLADLDPARTFNEQIEIDSVDYLNFVFGIEEALGVRIAEADYPKLSSLNGCLAVLSGQPKQPDECPVP</sequence>
<dbReference type="KEGG" id="dvn:HQ394_14400"/>
<protein>
    <submittedName>
        <fullName evidence="1">Acyl carrier protein</fullName>
    </submittedName>
</protein>
<dbReference type="RefSeq" id="WP_190260784.1">
    <property type="nucleotide sequence ID" value="NZ_CP053923.1"/>
</dbReference>
<dbReference type="Gene3D" id="1.10.1200.10">
    <property type="entry name" value="ACP-like"/>
    <property type="match status" value="1"/>
</dbReference>
<accession>A0A7H1N3L7</accession>
<reference evidence="1 2" key="1">
    <citation type="submission" date="2020-05" db="EMBL/GenBank/DDBJ databases">
        <title>Complete closed genome sequence of Defluviicoccus vanus.</title>
        <authorList>
            <person name="Bessarab I."/>
            <person name="Arumugam K."/>
            <person name="Maszenan A.M."/>
            <person name="Seviour R.J."/>
            <person name="Williams R.B."/>
        </authorList>
    </citation>
    <scope>NUCLEOTIDE SEQUENCE [LARGE SCALE GENOMIC DNA]</scope>
    <source>
        <strain evidence="1 2">Ben 114</strain>
    </source>
</reference>
<dbReference type="AlphaFoldDB" id="A0A7H1N3L7"/>
<evidence type="ECO:0000313" key="2">
    <source>
        <dbReference type="Proteomes" id="UP000516369"/>
    </source>
</evidence>